<reference evidence="1 2" key="1">
    <citation type="submission" date="2018-10" db="EMBL/GenBank/DDBJ databases">
        <title>Oceanobacillus sp. YLB-02 draft genome.</title>
        <authorList>
            <person name="Yu L."/>
        </authorList>
    </citation>
    <scope>NUCLEOTIDE SEQUENCE [LARGE SCALE GENOMIC DNA]</scope>
    <source>
        <strain evidence="1 2">YLB-02</strain>
    </source>
</reference>
<dbReference type="AlphaFoldDB" id="A0A498D8H1"/>
<dbReference type="PANTHER" id="PTHR17985">
    <property type="entry name" value="SER/THR-RICH PROTEIN T10 IN DGCR REGION"/>
    <property type="match status" value="1"/>
</dbReference>
<name>A0A498D8H1_9BACI</name>
<dbReference type="Pfam" id="PF05742">
    <property type="entry name" value="TANGO2"/>
    <property type="match status" value="1"/>
</dbReference>
<evidence type="ECO:0000313" key="1">
    <source>
        <dbReference type="EMBL" id="RLL44921.1"/>
    </source>
</evidence>
<sequence length="257" mass="29367">MCLINFHFQDHSTYKLIITANRDEGYNRPTKEAHFWEDTPYILAGRDLLQMGTWLGITKQGRFAALTNYRDPRLPETGRHSRGAIVRDFLSQSTETGDFLTRLQKHKSDYAGFNLLVGNSDELVHYNNILDKITKIAPGTHGLSNHTLNTPWPKVTKGRERLSRYFKDSNSVSADKLFEITADAERAPDHMLPDTGVGIELERMLSPLFITSPEYGTRSSTVLLIDKNNNVTFVERTFEKGRLKQENTFEFTIQPSI</sequence>
<keyword evidence="2" id="KW-1185">Reference proteome</keyword>
<comment type="caution">
    <text evidence="1">The sequence shown here is derived from an EMBL/GenBank/DDBJ whole genome shotgun (WGS) entry which is preliminary data.</text>
</comment>
<dbReference type="RefSeq" id="WP_121522511.1">
    <property type="nucleotide sequence ID" value="NZ_RCHR01000003.1"/>
</dbReference>
<dbReference type="OrthoDB" id="4380123at2"/>
<gene>
    <name evidence="1" type="ORF">D8M04_08560</name>
</gene>
<dbReference type="Proteomes" id="UP000270219">
    <property type="component" value="Unassembled WGS sequence"/>
</dbReference>
<dbReference type="Gene3D" id="3.60.60.10">
    <property type="entry name" value="Penicillin V Acylase, Chain A"/>
    <property type="match status" value="1"/>
</dbReference>
<dbReference type="PANTHER" id="PTHR17985:SF8">
    <property type="entry name" value="TRANSPORT AND GOLGI ORGANIZATION PROTEIN 2 HOMOLOG"/>
    <property type="match status" value="1"/>
</dbReference>
<dbReference type="EMBL" id="RCHR01000003">
    <property type="protein sequence ID" value="RLL44921.1"/>
    <property type="molecule type" value="Genomic_DNA"/>
</dbReference>
<protein>
    <submittedName>
        <fullName evidence="1">NRDE family protein</fullName>
    </submittedName>
</protein>
<dbReference type="InterPro" id="IPR008551">
    <property type="entry name" value="TANGO2"/>
</dbReference>
<organism evidence="1 2">
    <name type="scientific">Oceanobacillus piezotolerans</name>
    <dbReference type="NCBI Taxonomy" id="2448030"/>
    <lineage>
        <taxon>Bacteria</taxon>
        <taxon>Bacillati</taxon>
        <taxon>Bacillota</taxon>
        <taxon>Bacilli</taxon>
        <taxon>Bacillales</taxon>
        <taxon>Bacillaceae</taxon>
        <taxon>Oceanobacillus</taxon>
    </lineage>
</organism>
<accession>A0A498D8H1</accession>
<proteinExistence type="predicted"/>
<evidence type="ECO:0000313" key="2">
    <source>
        <dbReference type="Proteomes" id="UP000270219"/>
    </source>
</evidence>